<evidence type="ECO:0000256" key="3">
    <source>
        <dbReference type="ARBA" id="ARBA00023015"/>
    </source>
</evidence>
<sequence>MERTVRDWSLALDPASALNLPAQIAAGVRRDVGAGTLRPGEPMPSSRALAQTLGVSRGTVEAAYDQLVAEGYLLSRPRSGMLVNPRLRATVPAPREGAGQSRAEDPAPGTDLDLVPGHDSNSPLVDPAWRSAWRRAADTERLPDQRTIDPTGDPVLRRAVAEHLRLMRGLLVDPAQVVVTAGSREGLALLLAGLVADGRSGPLRVGVEDPGFPGLRRTLARLGVATVPLPVDGSGLVVPTADDVPGVVLVTPNHQYPYGSAMPATRRTELLDWASTTGTLVVEDDYDSEFRYVGSPPPALYGLSPGAPVVHLATFSAVLSRDVGTGYLLLPESLVGPVTRIRQDLGCPVAPILQRAVAHYLDDGGLRRRLQRSRRRLAATHRLVAEVLERIPGAVDQGRMLVVERPPEVAAAVLAGCAERGLLLGDLADGWSGTPHSTGVVLGYGAVDEAPLARGLTILEDVLATTPDPVAPTHRRSDIPETL</sequence>
<dbReference type="EMBL" id="CP045725">
    <property type="protein sequence ID" value="QGF24304.1"/>
    <property type="molecule type" value="Genomic_DNA"/>
</dbReference>
<dbReference type="InterPro" id="IPR036388">
    <property type="entry name" value="WH-like_DNA-bd_sf"/>
</dbReference>
<keyword evidence="3" id="KW-0805">Transcription regulation</keyword>
<evidence type="ECO:0000256" key="6">
    <source>
        <dbReference type="SAM" id="MobiDB-lite"/>
    </source>
</evidence>
<dbReference type="Gene3D" id="1.10.10.10">
    <property type="entry name" value="Winged helix-like DNA-binding domain superfamily/Winged helix DNA-binding domain"/>
    <property type="match status" value="1"/>
</dbReference>
<feature type="region of interest" description="Disordered" evidence="6">
    <location>
        <begin position="90"/>
        <end position="110"/>
    </location>
</feature>
<feature type="domain" description="HTH gntR-type" evidence="7">
    <location>
        <begin position="18"/>
        <end position="86"/>
    </location>
</feature>
<reference evidence="8 9" key="1">
    <citation type="submission" date="2019-10" db="EMBL/GenBank/DDBJ databases">
        <title>Genomic analysis of Raineyella sp. CBA3103.</title>
        <authorList>
            <person name="Roh S.W."/>
        </authorList>
    </citation>
    <scope>NUCLEOTIDE SEQUENCE [LARGE SCALE GENOMIC DNA]</scope>
    <source>
        <strain evidence="8 9">CBA3103</strain>
    </source>
</reference>
<evidence type="ECO:0000256" key="5">
    <source>
        <dbReference type="ARBA" id="ARBA00023163"/>
    </source>
</evidence>
<name>A0A5Q2FFL1_9ACTN</name>
<dbReference type="PRINTS" id="PR00035">
    <property type="entry name" value="HTHGNTR"/>
</dbReference>
<keyword evidence="9" id="KW-1185">Reference proteome</keyword>
<keyword evidence="2" id="KW-0663">Pyridoxal phosphate</keyword>
<dbReference type="InterPro" id="IPR000524">
    <property type="entry name" value="Tscrpt_reg_HTH_GntR"/>
</dbReference>
<dbReference type="Proteomes" id="UP000386847">
    <property type="component" value="Chromosome"/>
</dbReference>
<dbReference type="GO" id="GO:0003677">
    <property type="term" value="F:DNA binding"/>
    <property type="evidence" value="ECO:0007669"/>
    <property type="project" value="UniProtKB-KW"/>
</dbReference>
<evidence type="ECO:0000259" key="7">
    <source>
        <dbReference type="PROSITE" id="PS50949"/>
    </source>
</evidence>
<gene>
    <name evidence="8" type="ORF">Rai3103_12245</name>
</gene>
<dbReference type="GO" id="GO:0030170">
    <property type="term" value="F:pyridoxal phosphate binding"/>
    <property type="evidence" value="ECO:0007669"/>
    <property type="project" value="InterPro"/>
</dbReference>
<evidence type="ECO:0000256" key="2">
    <source>
        <dbReference type="ARBA" id="ARBA00022898"/>
    </source>
</evidence>
<dbReference type="InterPro" id="IPR015424">
    <property type="entry name" value="PyrdxlP-dep_Trfase"/>
</dbReference>
<proteinExistence type="inferred from homology"/>
<dbReference type="InterPro" id="IPR004839">
    <property type="entry name" value="Aminotransferase_I/II_large"/>
</dbReference>
<dbReference type="PANTHER" id="PTHR46577">
    <property type="entry name" value="HTH-TYPE TRANSCRIPTIONAL REGULATORY PROTEIN GABR"/>
    <property type="match status" value="1"/>
</dbReference>
<dbReference type="Gene3D" id="3.40.640.10">
    <property type="entry name" value="Type I PLP-dependent aspartate aminotransferase-like (Major domain)"/>
    <property type="match status" value="1"/>
</dbReference>
<dbReference type="Pfam" id="PF00155">
    <property type="entry name" value="Aminotran_1_2"/>
    <property type="match status" value="1"/>
</dbReference>
<dbReference type="Pfam" id="PF00392">
    <property type="entry name" value="GntR"/>
    <property type="match status" value="1"/>
</dbReference>
<dbReference type="AlphaFoldDB" id="A0A5Q2FFL1"/>
<evidence type="ECO:0000256" key="4">
    <source>
        <dbReference type="ARBA" id="ARBA00023125"/>
    </source>
</evidence>
<dbReference type="RefSeq" id="WP_153572833.1">
    <property type="nucleotide sequence ID" value="NZ_CP045725.1"/>
</dbReference>
<keyword evidence="4" id="KW-0238">DNA-binding</keyword>
<dbReference type="InterPro" id="IPR051446">
    <property type="entry name" value="HTH_trans_reg/aminotransferase"/>
</dbReference>
<dbReference type="CDD" id="cd00609">
    <property type="entry name" value="AAT_like"/>
    <property type="match status" value="1"/>
</dbReference>
<dbReference type="InterPro" id="IPR036390">
    <property type="entry name" value="WH_DNA-bd_sf"/>
</dbReference>
<dbReference type="KEGG" id="rain:Rai3103_12245"/>
<keyword evidence="8" id="KW-0032">Aminotransferase</keyword>
<evidence type="ECO:0000256" key="1">
    <source>
        <dbReference type="ARBA" id="ARBA00005384"/>
    </source>
</evidence>
<dbReference type="SMART" id="SM00345">
    <property type="entry name" value="HTH_GNTR"/>
    <property type="match status" value="1"/>
</dbReference>
<evidence type="ECO:0000313" key="8">
    <source>
        <dbReference type="EMBL" id="QGF24304.1"/>
    </source>
</evidence>
<dbReference type="PROSITE" id="PS50949">
    <property type="entry name" value="HTH_GNTR"/>
    <property type="match status" value="1"/>
</dbReference>
<protein>
    <submittedName>
        <fullName evidence="8">Aminotransferase class I/II-fold pyridoxal phosphate-dependent enzyme</fullName>
    </submittedName>
</protein>
<dbReference type="GO" id="GO:0008483">
    <property type="term" value="F:transaminase activity"/>
    <property type="evidence" value="ECO:0007669"/>
    <property type="project" value="UniProtKB-KW"/>
</dbReference>
<dbReference type="PANTHER" id="PTHR46577:SF1">
    <property type="entry name" value="HTH-TYPE TRANSCRIPTIONAL REGULATORY PROTEIN GABR"/>
    <property type="match status" value="1"/>
</dbReference>
<comment type="similarity">
    <text evidence="1">In the C-terminal section; belongs to the class-I pyridoxal-phosphate-dependent aminotransferase family.</text>
</comment>
<keyword evidence="5" id="KW-0804">Transcription</keyword>
<dbReference type="InterPro" id="IPR015421">
    <property type="entry name" value="PyrdxlP-dep_Trfase_major"/>
</dbReference>
<dbReference type="CDD" id="cd07377">
    <property type="entry name" value="WHTH_GntR"/>
    <property type="match status" value="1"/>
</dbReference>
<dbReference type="SUPFAM" id="SSF53383">
    <property type="entry name" value="PLP-dependent transferases"/>
    <property type="match status" value="1"/>
</dbReference>
<organism evidence="8 9">
    <name type="scientific">Raineyella fluvialis</name>
    <dbReference type="NCBI Taxonomy" id="2662261"/>
    <lineage>
        <taxon>Bacteria</taxon>
        <taxon>Bacillati</taxon>
        <taxon>Actinomycetota</taxon>
        <taxon>Actinomycetes</taxon>
        <taxon>Propionibacteriales</taxon>
        <taxon>Propionibacteriaceae</taxon>
        <taxon>Raineyella</taxon>
    </lineage>
</organism>
<evidence type="ECO:0000313" key="9">
    <source>
        <dbReference type="Proteomes" id="UP000386847"/>
    </source>
</evidence>
<dbReference type="SUPFAM" id="SSF46785">
    <property type="entry name" value="Winged helix' DNA-binding domain"/>
    <property type="match status" value="1"/>
</dbReference>
<accession>A0A5Q2FFL1</accession>
<dbReference type="GO" id="GO:0003700">
    <property type="term" value="F:DNA-binding transcription factor activity"/>
    <property type="evidence" value="ECO:0007669"/>
    <property type="project" value="InterPro"/>
</dbReference>
<keyword evidence="8" id="KW-0808">Transferase</keyword>